<evidence type="ECO:0000256" key="3">
    <source>
        <dbReference type="ARBA" id="ARBA00022475"/>
    </source>
</evidence>
<feature type="transmembrane region" description="Helical" evidence="8">
    <location>
        <begin position="372"/>
        <end position="390"/>
    </location>
</feature>
<dbReference type="SUPFAM" id="SSF103473">
    <property type="entry name" value="MFS general substrate transporter"/>
    <property type="match status" value="1"/>
</dbReference>
<dbReference type="PANTHER" id="PTHR23522:SF10">
    <property type="entry name" value="3-PHENYLPROPIONIC ACID TRANSPORTER-RELATED"/>
    <property type="match status" value="1"/>
</dbReference>
<reference evidence="13" key="2">
    <citation type="journal article" date="2019" name="Int. J. Syst. Evol. Microbiol.">
        <title>The Global Catalogue of Microorganisms (GCM) 10K type strain sequencing project: providing services to taxonomists for standard genome sequencing and annotation.</title>
        <authorList>
            <consortium name="The Broad Institute Genomics Platform"/>
            <consortium name="The Broad Institute Genome Sequencing Center for Infectious Disease"/>
            <person name="Wu L."/>
            <person name="Ma J."/>
        </authorList>
    </citation>
    <scope>NUCLEOTIDE SEQUENCE [LARGE SCALE GENOMIC DNA]</scope>
    <source>
        <strain evidence="13">NBRC 107710</strain>
    </source>
</reference>
<keyword evidence="3" id="KW-1003">Cell membrane</keyword>
<dbReference type="InterPro" id="IPR036259">
    <property type="entry name" value="MFS_trans_sf"/>
</dbReference>
<evidence type="ECO:0000259" key="9">
    <source>
        <dbReference type="PROSITE" id="PS50850"/>
    </source>
</evidence>
<feature type="domain" description="Major facilitator superfamily (MFS) profile" evidence="9">
    <location>
        <begin position="1"/>
        <end position="394"/>
    </location>
</feature>
<evidence type="ECO:0000256" key="8">
    <source>
        <dbReference type="SAM" id="Phobius"/>
    </source>
</evidence>
<organism evidence="11 12">
    <name type="scientific">Methylobacterium brachythecii</name>
    <dbReference type="NCBI Taxonomy" id="1176177"/>
    <lineage>
        <taxon>Bacteria</taxon>
        <taxon>Pseudomonadati</taxon>
        <taxon>Pseudomonadota</taxon>
        <taxon>Alphaproteobacteria</taxon>
        <taxon>Hyphomicrobiales</taxon>
        <taxon>Methylobacteriaceae</taxon>
        <taxon>Methylobacterium</taxon>
    </lineage>
</organism>
<feature type="transmembrane region" description="Helical" evidence="8">
    <location>
        <begin position="253"/>
        <end position="271"/>
    </location>
</feature>
<reference evidence="10" key="1">
    <citation type="journal article" date="2014" name="Int. J. Syst. Evol. Microbiol.">
        <title>Complete genome of a new Firmicutes species belonging to the dominant human colonic microbiota ('Ruminococcus bicirculans') reveals two chromosomes and a selective capacity to utilize plant glucans.</title>
        <authorList>
            <consortium name="NISC Comparative Sequencing Program"/>
            <person name="Wegmann U."/>
            <person name="Louis P."/>
            <person name="Goesmann A."/>
            <person name="Henrissat B."/>
            <person name="Duncan S.H."/>
            <person name="Flint H.J."/>
        </authorList>
    </citation>
    <scope>NUCLEOTIDE SEQUENCE</scope>
    <source>
        <strain evidence="10">NBRC 107710</strain>
    </source>
</reference>
<dbReference type="Proteomes" id="UP001156881">
    <property type="component" value="Unassembled WGS sequence"/>
</dbReference>
<accession>A0A7W6AM66</accession>
<keyword evidence="4" id="KW-0997">Cell inner membrane</keyword>
<evidence type="ECO:0000313" key="10">
    <source>
        <dbReference type="EMBL" id="GLS42068.1"/>
    </source>
</evidence>
<reference evidence="11 12" key="3">
    <citation type="submission" date="2020-08" db="EMBL/GenBank/DDBJ databases">
        <title>Genomic Encyclopedia of Type Strains, Phase IV (KMG-IV): sequencing the most valuable type-strain genomes for metagenomic binning, comparative biology and taxonomic classification.</title>
        <authorList>
            <person name="Goeker M."/>
        </authorList>
    </citation>
    <scope>NUCLEOTIDE SEQUENCE [LARGE SCALE GENOMIC DNA]</scope>
    <source>
        <strain evidence="11 12">DSM 24105</strain>
    </source>
</reference>
<reference evidence="10" key="4">
    <citation type="submission" date="2023-01" db="EMBL/GenBank/DDBJ databases">
        <title>Draft genome sequence of Methylobacterium brachythecii strain NBRC 107710.</title>
        <authorList>
            <person name="Sun Q."/>
            <person name="Mori K."/>
        </authorList>
    </citation>
    <scope>NUCLEOTIDE SEQUENCE</scope>
    <source>
        <strain evidence="10">NBRC 107710</strain>
    </source>
</reference>
<dbReference type="GO" id="GO:0015528">
    <property type="term" value="F:lactose:proton symporter activity"/>
    <property type="evidence" value="ECO:0007669"/>
    <property type="project" value="TreeGrafter"/>
</dbReference>
<evidence type="ECO:0000256" key="4">
    <source>
        <dbReference type="ARBA" id="ARBA00022519"/>
    </source>
</evidence>
<dbReference type="RefSeq" id="WP_183503960.1">
    <property type="nucleotide sequence ID" value="NZ_BSPG01000001.1"/>
</dbReference>
<feature type="transmembrane region" description="Helical" evidence="8">
    <location>
        <begin position="165"/>
        <end position="187"/>
    </location>
</feature>
<keyword evidence="7 8" id="KW-0472">Membrane</keyword>
<evidence type="ECO:0000256" key="5">
    <source>
        <dbReference type="ARBA" id="ARBA00022692"/>
    </source>
</evidence>
<sequence length="394" mass="39993">MTKSGAGGAGRGLGGYLTLFAALYGAYGALSPFLPAFLGERGASPQQITLFLAAATLTRLVGGPLAGRLADRTGRTRTVLAASLALAAASNLALIAGHDFWSLIAIGIVQAVWTAPLAPLADALALSAARGGRAFEYGWVRASGSAAFIMATILTGFLADFWGSAAGLWVCGAAFAGAAVVATRVATSSHPHSHPEVMSGTMPSRSGFLALVAIPAFRRVVLAAALVIGAHAMHDAFAVIVWREAEISSRTAGLLWSISVAAEILVFLSAGPWLLARIGPPGVIALAAFAGALRWAVQGATTWLPALVAIQGLHGLTFAALHLACLALIERSVPDGLRATALGVYGALGLGLASALLTLASGQLFGVFGIRAFWAMSALSLAAIPLALSLRAGK</sequence>
<protein>
    <submittedName>
        <fullName evidence="10">MFS transporter</fullName>
    </submittedName>
    <submittedName>
        <fullName evidence="11">PPP family 3-phenylpropionic acid transporter</fullName>
    </submittedName>
</protein>
<evidence type="ECO:0000256" key="6">
    <source>
        <dbReference type="ARBA" id="ARBA00022989"/>
    </source>
</evidence>
<dbReference type="Proteomes" id="UP000517759">
    <property type="component" value="Unassembled WGS sequence"/>
</dbReference>
<feature type="transmembrane region" description="Helical" evidence="8">
    <location>
        <begin position="50"/>
        <end position="67"/>
    </location>
</feature>
<keyword evidence="6 8" id="KW-1133">Transmembrane helix</keyword>
<evidence type="ECO:0000256" key="1">
    <source>
        <dbReference type="ARBA" id="ARBA00004429"/>
    </source>
</evidence>
<dbReference type="EMBL" id="JACIDN010000003">
    <property type="protein sequence ID" value="MBB3902222.1"/>
    <property type="molecule type" value="Genomic_DNA"/>
</dbReference>
<dbReference type="NCBIfam" id="NF037955">
    <property type="entry name" value="mfs"/>
    <property type="match status" value="1"/>
</dbReference>
<dbReference type="AlphaFoldDB" id="A0A7W6AM66"/>
<keyword evidence="2" id="KW-0813">Transport</keyword>
<evidence type="ECO:0000256" key="7">
    <source>
        <dbReference type="ARBA" id="ARBA00023136"/>
    </source>
</evidence>
<dbReference type="PROSITE" id="PS50850">
    <property type="entry name" value="MFS"/>
    <property type="match status" value="1"/>
</dbReference>
<keyword evidence="5 8" id="KW-0812">Transmembrane</keyword>
<dbReference type="PIRSF" id="PIRSF004925">
    <property type="entry name" value="HcaT"/>
    <property type="match status" value="1"/>
</dbReference>
<feature type="transmembrane region" description="Helical" evidence="8">
    <location>
        <begin position="12"/>
        <end position="30"/>
    </location>
</feature>
<dbReference type="PANTHER" id="PTHR23522">
    <property type="entry name" value="BLL5896 PROTEIN"/>
    <property type="match status" value="1"/>
</dbReference>
<name>A0A7W6AM66_9HYPH</name>
<evidence type="ECO:0000313" key="13">
    <source>
        <dbReference type="Proteomes" id="UP001156881"/>
    </source>
</evidence>
<gene>
    <name evidence="10" type="ORF">GCM10007884_00530</name>
    <name evidence="11" type="ORF">GGR33_001717</name>
</gene>
<dbReference type="Gene3D" id="1.20.1250.20">
    <property type="entry name" value="MFS general substrate transporter like domains"/>
    <property type="match status" value="2"/>
</dbReference>
<dbReference type="InterPro" id="IPR026032">
    <property type="entry name" value="HcaT-like"/>
</dbReference>
<dbReference type="InterPro" id="IPR024989">
    <property type="entry name" value="MFS_assoc_dom"/>
</dbReference>
<dbReference type="EMBL" id="BSPG01000001">
    <property type="protein sequence ID" value="GLS42068.1"/>
    <property type="molecule type" value="Genomic_DNA"/>
</dbReference>
<feature type="transmembrane region" description="Helical" evidence="8">
    <location>
        <begin position="138"/>
        <end position="159"/>
    </location>
</feature>
<evidence type="ECO:0000313" key="11">
    <source>
        <dbReference type="EMBL" id="MBB3902222.1"/>
    </source>
</evidence>
<comment type="subcellular location">
    <subcellularLocation>
        <location evidence="1">Cell inner membrane</location>
        <topology evidence="1">Multi-pass membrane protein</topology>
    </subcellularLocation>
</comment>
<evidence type="ECO:0000313" key="12">
    <source>
        <dbReference type="Proteomes" id="UP000517759"/>
    </source>
</evidence>
<feature type="transmembrane region" description="Helical" evidence="8">
    <location>
        <begin position="208"/>
        <end position="233"/>
    </location>
</feature>
<dbReference type="Pfam" id="PF12832">
    <property type="entry name" value="MFS_1_like"/>
    <property type="match status" value="1"/>
</dbReference>
<feature type="transmembrane region" description="Helical" evidence="8">
    <location>
        <begin position="303"/>
        <end position="329"/>
    </location>
</feature>
<feature type="transmembrane region" description="Helical" evidence="8">
    <location>
        <begin position="341"/>
        <end position="360"/>
    </location>
</feature>
<dbReference type="GO" id="GO:0030395">
    <property type="term" value="F:lactose binding"/>
    <property type="evidence" value="ECO:0007669"/>
    <property type="project" value="TreeGrafter"/>
</dbReference>
<comment type="caution">
    <text evidence="11">The sequence shown here is derived from an EMBL/GenBank/DDBJ whole genome shotgun (WGS) entry which is preliminary data.</text>
</comment>
<proteinExistence type="predicted"/>
<dbReference type="InterPro" id="IPR020846">
    <property type="entry name" value="MFS_dom"/>
</dbReference>
<evidence type="ECO:0000256" key="2">
    <source>
        <dbReference type="ARBA" id="ARBA00022448"/>
    </source>
</evidence>
<keyword evidence="13" id="KW-1185">Reference proteome</keyword>
<dbReference type="GO" id="GO:0005886">
    <property type="term" value="C:plasma membrane"/>
    <property type="evidence" value="ECO:0007669"/>
    <property type="project" value="UniProtKB-SubCell"/>
</dbReference>